<dbReference type="InterPro" id="IPR008333">
    <property type="entry name" value="Cbr1-like_FAD-bd_dom"/>
</dbReference>
<evidence type="ECO:0000256" key="7">
    <source>
        <dbReference type="ARBA" id="ARBA00023004"/>
    </source>
</evidence>
<dbReference type="GO" id="GO:0046872">
    <property type="term" value="F:metal ion binding"/>
    <property type="evidence" value="ECO:0007669"/>
    <property type="project" value="UniProtKB-KW"/>
</dbReference>
<keyword evidence="3" id="KW-0001">2Fe-2S</keyword>
<evidence type="ECO:0000256" key="5">
    <source>
        <dbReference type="ARBA" id="ARBA00022827"/>
    </source>
</evidence>
<dbReference type="Gene3D" id="3.40.50.80">
    <property type="entry name" value="Nucleotide-binding domain of ferredoxin-NADP reductase (FNR) module"/>
    <property type="match status" value="1"/>
</dbReference>
<evidence type="ECO:0000256" key="6">
    <source>
        <dbReference type="ARBA" id="ARBA00023002"/>
    </source>
</evidence>
<dbReference type="InterPro" id="IPR050415">
    <property type="entry name" value="MRET"/>
</dbReference>
<reference evidence="9 10" key="1">
    <citation type="submission" date="2015-03" db="EMBL/GenBank/DDBJ databases">
        <authorList>
            <person name="Murphy D."/>
        </authorList>
    </citation>
    <scope>NUCLEOTIDE SEQUENCE [LARGE SCALE GENOMIC DNA]</scope>
    <source>
        <strain evidence="9 10">PAP088</strain>
    </source>
</reference>
<gene>
    <name evidence="9" type="ORF">ERS075579_02292</name>
</gene>
<protein>
    <submittedName>
        <fullName evidence="9">Putative oxidoreductase</fullName>
    </submittedName>
</protein>
<dbReference type="CDD" id="cd06216">
    <property type="entry name" value="FNR_iron_sulfur_binding_2"/>
    <property type="match status" value="1"/>
</dbReference>
<dbReference type="Gene3D" id="3.10.20.30">
    <property type="match status" value="1"/>
</dbReference>
<evidence type="ECO:0000256" key="3">
    <source>
        <dbReference type="ARBA" id="ARBA00022714"/>
    </source>
</evidence>
<comment type="cofactor">
    <cofactor evidence="1">
        <name>FAD</name>
        <dbReference type="ChEBI" id="CHEBI:57692"/>
    </cofactor>
</comment>
<proteinExistence type="predicted"/>
<dbReference type="Pfam" id="PF00970">
    <property type="entry name" value="FAD_binding_6"/>
    <property type="match status" value="1"/>
</dbReference>
<evidence type="ECO:0000256" key="4">
    <source>
        <dbReference type="ARBA" id="ARBA00022723"/>
    </source>
</evidence>
<dbReference type="AlphaFoldDB" id="A0A0U0ZMG5"/>
<sequence>MTFLTKATRRILTPDSSLGRLLTAALTPHAVDRYLELVDPMITWEEARARVIRVQRRTTRSVTLTLRTTHQFKGFHAGQFVQLGVVIDGVRHVRCFSPSCADDAREIIELTIARRPDGLVSNYLYKHAAVGDVYSITPAAGTFVLPAPRPIRTLLIAAGSGITPVLSMARTLIGNGYPGQLAVLYYAPTAADNAYAGELAALGEVPSVTVRVEYTRDGGQHFSAEQLQAVAPWYADAQTFLCGPPSLHEAVSALYAERGLSDRLHTEEFTLATAGNTAEAGGVLRFATSGITAENDGRPILEQAEAAGLQPEFGCRMGICFACTAVKTSGCTRNLRTGDENDDPDQHIQLCITAPVGDVSINL</sequence>
<keyword evidence="4" id="KW-0479">Metal-binding</keyword>
<dbReference type="Pfam" id="PF00111">
    <property type="entry name" value="Fer2"/>
    <property type="match status" value="1"/>
</dbReference>
<keyword evidence="6" id="KW-0560">Oxidoreductase</keyword>
<evidence type="ECO:0000256" key="8">
    <source>
        <dbReference type="ARBA" id="ARBA00023014"/>
    </source>
</evidence>
<dbReference type="InterPro" id="IPR001041">
    <property type="entry name" value="2Fe-2S_ferredoxin-type"/>
</dbReference>
<dbReference type="InterPro" id="IPR017938">
    <property type="entry name" value="Riboflavin_synthase-like_b-brl"/>
</dbReference>
<dbReference type="PANTHER" id="PTHR47354">
    <property type="entry name" value="NADH OXIDOREDUCTASE HCR"/>
    <property type="match status" value="1"/>
</dbReference>
<dbReference type="EMBL" id="CSWP01000004">
    <property type="protein sequence ID" value="CPV51644.1"/>
    <property type="molecule type" value="Genomic_DNA"/>
</dbReference>
<evidence type="ECO:0000256" key="1">
    <source>
        <dbReference type="ARBA" id="ARBA00001974"/>
    </source>
</evidence>
<dbReference type="InterPro" id="IPR012675">
    <property type="entry name" value="Beta-grasp_dom_sf"/>
</dbReference>
<evidence type="ECO:0000256" key="2">
    <source>
        <dbReference type="ARBA" id="ARBA00022630"/>
    </source>
</evidence>
<organism evidence="9 10">
    <name type="scientific">Mycobacteroides abscessus</name>
    <dbReference type="NCBI Taxonomy" id="36809"/>
    <lineage>
        <taxon>Bacteria</taxon>
        <taxon>Bacillati</taxon>
        <taxon>Actinomycetota</taxon>
        <taxon>Actinomycetes</taxon>
        <taxon>Mycobacteriales</taxon>
        <taxon>Mycobacteriaceae</taxon>
        <taxon>Mycobacteroides</taxon>
    </lineage>
</organism>
<dbReference type="Proteomes" id="UP000045782">
    <property type="component" value="Unassembled WGS sequence"/>
</dbReference>
<dbReference type="PROSITE" id="PS51384">
    <property type="entry name" value="FAD_FR"/>
    <property type="match status" value="1"/>
</dbReference>
<dbReference type="Gene3D" id="2.40.30.10">
    <property type="entry name" value="Translation factors"/>
    <property type="match status" value="1"/>
</dbReference>
<dbReference type="SUPFAM" id="SSF54292">
    <property type="entry name" value="2Fe-2S ferredoxin-like"/>
    <property type="match status" value="1"/>
</dbReference>
<dbReference type="SUPFAM" id="SSF63380">
    <property type="entry name" value="Riboflavin synthase domain-like"/>
    <property type="match status" value="1"/>
</dbReference>
<evidence type="ECO:0000313" key="10">
    <source>
        <dbReference type="Proteomes" id="UP000045782"/>
    </source>
</evidence>
<accession>A0A0U0ZMG5</accession>
<dbReference type="InterPro" id="IPR017927">
    <property type="entry name" value="FAD-bd_FR_type"/>
</dbReference>
<dbReference type="InterPro" id="IPR039261">
    <property type="entry name" value="FNR_nucleotide-bd"/>
</dbReference>
<name>A0A0U0ZMG5_9MYCO</name>
<dbReference type="InterPro" id="IPR001433">
    <property type="entry name" value="OxRdtase_FAD/NAD-bd"/>
</dbReference>
<dbReference type="RefSeq" id="WP_016342305.1">
    <property type="nucleotide sequence ID" value="NZ_AP022621.1"/>
</dbReference>
<dbReference type="PRINTS" id="PR00410">
    <property type="entry name" value="PHEHYDRXLASE"/>
</dbReference>
<dbReference type="Pfam" id="PF00175">
    <property type="entry name" value="NAD_binding_1"/>
    <property type="match status" value="1"/>
</dbReference>
<dbReference type="CDD" id="cd00207">
    <property type="entry name" value="fer2"/>
    <property type="match status" value="1"/>
</dbReference>
<keyword evidence="5" id="KW-0274">FAD</keyword>
<dbReference type="GO" id="GO:0016491">
    <property type="term" value="F:oxidoreductase activity"/>
    <property type="evidence" value="ECO:0007669"/>
    <property type="project" value="UniProtKB-KW"/>
</dbReference>
<evidence type="ECO:0000313" key="9">
    <source>
        <dbReference type="EMBL" id="CPV51644.1"/>
    </source>
</evidence>
<keyword evidence="7" id="KW-0408">Iron</keyword>
<keyword evidence="2" id="KW-0285">Flavoprotein</keyword>
<dbReference type="InterPro" id="IPR036010">
    <property type="entry name" value="2Fe-2S_ferredoxin-like_sf"/>
</dbReference>
<dbReference type="PANTHER" id="PTHR47354:SF6">
    <property type="entry name" value="NADH OXIDOREDUCTASE HCR"/>
    <property type="match status" value="1"/>
</dbReference>
<dbReference type="GO" id="GO:0051537">
    <property type="term" value="F:2 iron, 2 sulfur cluster binding"/>
    <property type="evidence" value="ECO:0007669"/>
    <property type="project" value="UniProtKB-KW"/>
</dbReference>
<keyword evidence="8" id="KW-0411">Iron-sulfur</keyword>
<dbReference type="SUPFAM" id="SSF52343">
    <property type="entry name" value="Ferredoxin reductase-like, C-terminal NADP-linked domain"/>
    <property type="match status" value="1"/>
</dbReference>